<name>A0ABQ8DHD9_BRANA</name>
<evidence type="ECO:0000313" key="2">
    <source>
        <dbReference type="Proteomes" id="UP000824890"/>
    </source>
</evidence>
<proteinExistence type="predicted"/>
<dbReference type="EMBL" id="JAGKQM010000004">
    <property type="protein sequence ID" value="KAH0928751.1"/>
    <property type="molecule type" value="Genomic_DNA"/>
</dbReference>
<accession>A0ABQ8DHD9</accession>
<keyword evidence="2" id="KW-1185">Reference proteome</keyword>
<evidence type="ECO:0000313" key="1">
    <source>
        <dbReference type="EMBL" id="KAH0928751.1"/>
    </source>
</evidence>
<organism evidence="1 2">
    <name type="scientific">Brassica napus</name>
    <name type="common">Rape</name>
    <dbReference type="NCBI Taxonomy" id="3708"/>
    <lineage>
        <taxon>Eukaryota</taxon>
        <taxon>Viridiplantae</taxon>
        <taxon>Streptophyta</taxon>
        <taxon>Embryophyta</taxon>
        <taxon>Tracheophyta</taxon>
        <taxon>Spermatophyta</taxon>
        <taxon>Magnoliopsida</taxon>
        <taxon>eudicotyledons</taxon>
        <taxon>Gunneridae</taxon>
        <taxon>Pentapetalae</taxon>
        <taxon>rosids</taxon>
        <taxon>malvids</taxon>
        <taxon>Brassicales</taxon>
        <taxon>Brassicaceae</taxon>
        <taxon>Brassiceae</taxon>
        <taxon>Brassica</taxon>
    </lineage>
</organism>
<reference evidence="1 2" key="1">
    <citation type="submission" date="2021-05" db="EMBL/GenBank/DDBJ databases">
        <title>Genome Assembly of Synthetic Allotetraploid Brassica napus Reveals Homoeologous Exchanges between Subgenomes.</title>
        <authorList>
            <person name="Davis J.T."/>
        </authorList>
    </citation>
    <scope>NUCLEOTIDE SEQUENCE [LARGE SCALE GENOMIC DNA]</scope>
    <source>
        <strain evidence="2">cv. Da-Ae</strain>
        <tissue evidence="1">Seedling</tissue>
    </source>
</reference>
<dbReference type="Proteomes" id="UP000824890">
    <property type="component" value="Unassembled WGS sequence"/>
</dbReference>
<comment type="caution">
    <text evidence="1">The sequence shown here is derived from an EMBL/GenBank/DDBJ whole genome shotgun (WGS) entry which is preliminary data.</text>
</comment>
<gene>
    <name evidence="1" type="ORF">HID58_014478</name>
</gene>
<sequence>MPSHRWDPGIDGGVVLGKRNHKGRSKGISFRGSSSSLRCCGSGTGNWFKRIFWKSRTSAKWISILAIIPVNSHDYSGTGGLEWLTGKWVLWLVSLNQPQKTELIIETDLKGNHILAGADVRRLIWHVEEFGVFSRIASLLLVFLKNTNSRSQGSLEGICGVERRESSRFFILVLLANDRVGDIGLSMFMFSGYWSYKGDAFIFLVCMLPFYIDWGKEMDVFFRVFVGIWESLDWRVRNIYVRNGIFSPMLIAQREEFSFLLQVVIFSAFYVKKENGKYGCLRPQTKNNRRFMEIGYLYTRQFGFSEHSKKQYFK</sequence>
<protein>
    <submittedName>
        <fullName evidence="1">Uncharacterized protein</fullName>
    </submittedName>
</protein>